<evidence type="ECO:0000313" key="1">
    <source>
        <dbReference type="EMBL" id="CAK9177033.1"/>
    </source>
</evidence>
<dbReference type="EMBL" id="CAUOFW020006946">
    <property type="protein sequence ID" value="CAK9177033.1"/>
    <property type="molecule type" value="Genomic_DNA"/>
</dbReference>
<comment type="caution">
    <text evidence="1">The sequence shown here is derived from an EMBL/GenBank/DDBJ whole genome shotgun (WGS) entry which is preliminary data.</text>
</comment>
<keyword evidence="2" id="KW-1185">Reference proteome</keyword>
<gene>
    <name evidence="1" type="ORF">ILEXP_LOCUS46894</name>
</gene>
<proteinExistence type="predicted"/>
<accession>A0ABC8UA84</accession>
<organism evidence="1 2">
    <name type="scientific">Ilex paraguariensis</name>
    <name type="common">yerba mate</name>
    <dbReference type="NCBI Taxonomy" id="185542"/>
    <lineage>
        <taxon>Eukaryota</taxon>
        <taxon>Viridiplantae</taxon>
        <taxon>Streptophyta</taxon>
        <taxon>Embryophyta</taxon>
        <taxon>Tracheophyta</taxon>
        <taxon>Spermatophyta</taxon>
        <taxon>Magnoliopsida</taxon>
        <taxon>eudicotyledons</taxon>
        <taxon>Gunneridae</taxon>
        <taxon>Pentapetalae</taxon>
        <taxon>asterids</taxon>
        <taxon>campanulids</taxon>
        <taxon>Aquifoliales</taxon>
        <taxon>Aquifoliaceae</taxon>
        <taxon>Ilex</taxon>
    </lineage>
</organism>
<protein>
    <submittedName>
        <fullName evidence="1">Uncharacterized protein</fullName>
    </submittedName>
</protein>
<dbReference type="AlphaFoldDB" id="A0ABC8UA84"/>
<evidence type="ECO:0000313" key="2">
    <source>
        <dbReference type="Proteomes" id="UP001642360"/>
    </source>
</evidence>
<name>A0ABC8UA84_9AQUA</name>
<sequence>MGSLKTSGCLMPGWRGGGCRLNKEFLDRGIFGSKRGIVYEWISGALLKVVWPPAGGSKGEP</sequence>
<dbReference type="Proteomes" id="UP001642360">
    <property type="component" value="Unassembled WGS sequence"/>
</dbReference>
<reference evidence="1 2" key="1">
    <citation type="submission" date="2024-02" db="EMBL/GenBank/DDBJ databases">
        <authorList>
            <person name="Vignale AGUSTIN F."/>
            <person name="Sosa J E."/>
            <person name="Modenutti C."/>
        </authorList>
    </citation>
    <scope>NUCLEOTIDE SEQUENCE [LARGE SCALE GENOMIC DNA]</scope>
</reference>